<name>A0ABV7HHP0_9GAMM</name>
<feature type="modified residue" description="N6-(pyridoxal phosphate)lysine" evidence="9">
    <location>
        <position position="233"/>
    </location>
</feature>
<keyword evidence="5 9" id="KW-0032">Aminotransferase</keyword>
<dbReference type="PANTHER" id="PTHR43643">
    <property type="entry name" value="HISTIDINOL-PHOSPHATE AMINOTRANSFERASE 2"/>
    <property type="match status" value="1"/>
</dbReference>
<dbReference type="CDD" id="cd00609">
    <property type="entry name" value="AAT_like"/>
    <property type="match status" value="1"/>
</dbReference>
<evidence type="ECO:0000256" key="4">
    <source>
        <dbReference type="ARBA" id="ARBA00011738"/>
    </source>
</evidence>
<keyword evidence="7 9" id="KW-0663">Pyridoxal phosphate</keyword>
<comment type="catalytic activity">
    <reaction evidence="8 9">
        <text>L-histidinol phosphate + 2-oxoglutarate = 3-(imidazol-4-yl)-2-oxopropyl phosphate + L-glutamate</text>
        <dbReference type="Rhea" id="RHEA:23744"/>
        <dbReference type="ChEBI" id="CHEBI:16810"/>
        <dbReference type="ChEBI" id="CHEBI:29985"/>
        <dbReference type="ChEBI" id="CHEBI:57766"/>
        <dbReference type="ChEBI" id="CHEBI:57980"/>
        <dbReference type="EC" id="2.6.1.9"/>
    </reaction>
</comment>
<gene>
    <name evidence="9 11" type="primary">hisC</name>
    <name evidence="11" type="ORF">ACFOEK_20295</name>
</gene>
<organism evidence="11 12">
    <name type="scientific">Litoribrevibacter euphylliae</name>
    <dbReference type="NCBI Taxonomy" id="1834034"/>
    <lineage>
        <taxon>Bacteria</taxon>
        <taxon>Pseudomonadati</taxon>
        <taxon>Pseudomonadota</taxon>
        <taxon>Gammaproteobacteria</taxon>
        <taxon>Oceanospirillales</taxon>
        <taxon>Oceanospirillaceae</taxon>
        <taxon>Litoribrevibacter</taxon>
    </lineage>
</organism>
<dbReference type="Gene3D" id="3.90.1150.10">
    <property type="entry name" value="Aspartate Aminotransferase, domain 1"/>
    <property type="match status" value="1"/>
</dbReference>
<comment type="cofactor">
    <cofactor evidence="1 9">
        <name>pyridoxal 5'-phosphate</name>
        <dbReference type="ChEBI" id="CHEBI:597326"/>
    </cofactor>
</comment>
<evidence type="ECO:0000259" key="10">
    <source>
        <dbReference type="Pfam" id="PF00155"/>
    </source>
</evidence>
<comment type="pathway">
    <text evidence="2 9">Amino-acid biosynthesis; L-histidine biosynthesis; L-histidine from 5-phospho-alpha-D-ribose 1-diphosphate: step 7/9.</text>
</comment>
<dbReference type="PANTHER" id="PTHR43643:SF3">
    <property type="entry name" value="HISTIDINOL-PHOSPHATE AMINOTRANSFERASE"/>
    <property type="match status" value="1"/>
</dbReference>
<keyword evidence="9" id="KW-0368">Histidine biosynthesis</keyword>
<dbReference type="InterPro" id="IPR015424">
    <property type="entry name" value="PyrdxlP-dep_Trfase"/>
</dbReference>
<evidence type="ECO:0000256" key="5">
    <source>
        <dbReference type="ARBA" id="ARBA00022576"/>
    </source>
</evidence>
<keyword evidence="9" id="KW-0028">Amino-acid biosynthesis</keyword>
<evidence type="ECO:0000256" key="6">
    <source>
        <dbReference type="ARBA" id="ARBA00022679"/>
    </source>
</evidence>
<dbReference type="RefSeq" id="WP_386723313.1">
    <property type="nucleotide sequence ID" value="NZ_JBHRSZ010000009.1"/>
</dbReference>
<evidence type="ECO:0000256" key="7">
    <source>
        <dbReference type="ARBA" id="ARBA00022898"/>
    </source>
</evidence>
<comment type="subunit">
    <text evidence="4 9">Homodimer.</text>
</comment>
<keyword evidence="6 9" id="KW-0808">Transferase</keyword>
<dbReference type="Gene3D" id="3.40.640.10">
    <property type="entry name" value="Type I PLP-dependent aspartate aminotransferase-like (Major domain)"/>
    <property type="match status" value="1"/>
</dbReference>
<dbReference type="InterPro" id="IPR015421">
    <property type="entry name" value="PyrdxlP-dep_Trfase_major"/>
</dbReference>
<sequence length="373" mass="40423">MSSGLTKLINNAVPGVAKLHPYLPGKPVDELARELGLDPKDIVKLASNENPLGPSKAVLTAIEAELSELTRYPDGNGFELKSALSEHFALTAEQITLGNGSNDVLDLIARTFLQSGTNAVFSQYAFAVYPISTQAVGADLNIVPARDYAHNLDAMAAAINAQTRVVFLANPNNPTGTMFDVAEFKSFMSKVPEDVVVVLDEAYSEYVSDENYPDGIELLPLYPNLIVTRTFSKAYGLASLRVGWAASAPEIADLLNRVRQPFNVDSLALAAAKAALQDEEYLAASKELNSKGMAQIIQALEARGLGYIPSKGNFITVDFARETSEINQSFLKQGVILRPVANYGMPNHLRVSIGTQEENQRFIDVLNEMELDG</sequence>
<proteinExistence type="inferred from homology"/>
<evidence type="ECO:0000313" key="12">
    <source>
        <dbReference type="Proteomes" id="UP001595476"/>
    </source>
</evidence>
<comment type="similarity">
    <text evidence="3 9">Belongs to the class-II pyridoxal-phosphate-dependent aminotransferase family. Histidinol-phosphate aminotransferase subfamily.</text>
</comment>
<dbReference type="InterPro" id="IPR005861">
    <property type="entry name" value="HisP_aminotrans"/>
</dbReference>
<evidence type="ECO:0000256" key="1">
    <source>
        <dbReference type="ARBA" id="ARBA00001933"/>
    </source>
</evidence>
<dbReference type="EC" id="2.6.1.9" evidence="9"/>
<accession>A0ABV7HHP0</accession>
<dbReference type="PROSITE" id="PS00599">
    <property type="entry name" value="AA_TRANSFER_CLASS_2"/>
    <property type="match status" value="1"/>
</dbReference>
<comment type="caution">
    <text evidence="11">The sequence shown here is derived from an EMBL/GenBank/DDBJ whole genome shotgun (WGS) entry which is preliminary data.</text>
</comment>
<dbReference type="NCBIfam" id="TIGR01141">
    <property type="entry name" value="hisC"/>
    <property type="match status" value="1"/>
</dbReference>
<dbReference type="InterPro" id="IPR001917">
    <property type="entry name" value="Aminotrans_II_pyridoxalP_BS"/>
</dbReference>
<evidence type="ECO:0000256" key="3">
    <source>
        <dbReference type="ARBA" id="ARBA00007970"/>
    </source>
</evidence>
<dbReference type="InterPro" id="IPR050106">
    <property type="entry name" value="HistidinolP_aminotransfase"/>
</dbReference>
<protein>
    <recommendedName>
        <fullName evidence="9">Histidinol-phosphate aminotransferase</fullName>
        <ecNumber evidence="9">2.6.1.9</ecNumber>
    </recommendedName>
    <alternativeName>
        <fullName evidence="9">Imidazole acetol-phosphate transaminase</fullName>
    </alternativeName>
</protein>
<dbReference type="InterPro" id="IPR004839">
    <property type="entry name" value="Aminotransferase_I/II_large"/>
</dbReference>
<evidence type="ECO:0000313" key="11">
    <source>
        <dbReference type="EMBL" id="MFC3153392.1"/>
    </source>
</evidence>
<evidence type="ECO:0000256" key="9">
    <source>
        <dbReference type="HAMAP-Rule" id="MF_01023"/>
    </source>
</evidence>
<evidence type="ECO:0000256" key="2">
    <source>
        <dbReference type="ARBA" id="ARBA00005011"/>
    </source>
</evidence>
<dbReference type="Proteomes" id="UP001595476">
    <property type="component" value="Unassembled WGS sequence"/>
</dbReference>
<evidence type="ECO:0000256" key="8">
    <source>
        <dbReference type="ARBA" id="ARBA00047481"/>
    </source>
</evidence>
<reference evidence="12" key="1">
    <citation type="journal article" date="2019" name="Int. J. Syst. Evol. Microbiol.">
        <title>The Global Catalogue of Microorganisms (GCM) 10K type strain sequencing project: providing services to taxonomists for standard genome sequencing and annotation.</title>
        <authorList>
            <consortium name="The Broad Institute Genomics Platform"/>
            <consortium name="The Broad Institute Genome Sequencing Center for Infectious Disease"/>
            <person name="Wu L."/>
            <person name="Ma J."/>
        </authorList>
    </citation>
    <scope>NUCLEOTIDE SEQUENCE [LARGE SCALE GENOMIC DNA]</scope>
    <source>
        <strain evidence="12">KCTC 52438</strain>
    </source>
</reference>
<dbReference type="GO" id="GO:0004400">
    <property type="term" value="F:histidinol-phosphate transaminase activity"/>
    <property type="evidence" value="ECO:0007669"/>
    <property type="project" value="UniProtKB-EC"/>
</dbReference>
<dbReference type="HAMAP" id="MF_01023">
    <property type="entry name" value="HisC_aminotrans_2"/>
    <property type="match status" value="1"/>
</dbReference>
<dbReference type="SUPFAM" id="SSF53383">
    <property type="entry name" value="PLP-dependent transferases"/>
    <property type="match status" value="1"/>
</dbReference>
<dbReference type="InterPro" id="IPR015422">
    <property type="entry name" value="PyrdxlP-dep_Trfase_small"/>
</dbReference>
<feature type="domain" description="Aminotransferase class I/classII large" evidence="10">
    <location>
        <begin position="40"/>
        <end position="366"/>
    </location>
</feature>
<dbReference type="EMBL" id="JBHRSZ010000009">
    <property type="protein sequence ID" value="MFC3153392.1"/>
    <property type="molecule type" value="Genomic_DNA"/>
</dbReference>
<dbReference type="Pfam" id="PF00155">
    <property type="entry name" value="Aminotran_1_2"/>
    <property type="match status" value="1"/>
</dbReference>
<keyword evidence="12" id="KW-1185">Reference proteome</keyword>